<dbReference type="PRINTS" id="PR00133">
    <property type="entry name" value="GLHYDRLASE3"/>
</dbReference>
<keyword evidence="6" id="KW-0136">Cellulose degradation</keyword>
<keyword evidence="5 12" id="KW-0378">Hydrolase</keyword>
<comment type="similarity">
    <text evidence="3">Belongs to the glycosyl hydrolase 3 family.</text>
</comment>
<evidence type="ECO:0000256" key="4">
    <source>
        <dbReference type="ARBA" id="ARBA00012744"/>
    </source>
</evidence>
<evidence type="ECO:0000256" key="5">
    <source>
        <dbReference type="ARBA" id="ARBA00022801"/>
    </source>
</evidence>
<gene>
    <name evidence="12" type="ORF">BDW59DRAFT_180631</name>
</gene>
<keyword evidence="13" id="KW-1185">Reference proteome</keyword>
<dbReference type="EC" id="3.2.1.21" evidence="4"/>
<dbReference type="PANTHER" id="PTHR42715:SF3">
    <property type="entry name" value="BETA-GLUCOSIDASE B-RELATED"/>
    <property type="match status" value="1"/>
</dbReference>
<comment type="pathway">
    <text evidence="2">Glycan metabolism; cellulose degradation.</text>
</comment>
<dbReference type="PANTHER" id="PTHR42715">
    <property type="entry name" value="BETA-GLUCOSIDASE"/>
    <property type="match status" value="1"/>
</dbReference>
<proteinExistence type="inferred from homology"/>
<dbReference type="InterPro" id="IPR001764">
    <property type="entry name" value="Glyco_hydro_3_N"/>
</dbReference>
<comment type="caution">
    <text evidence="12">The sequence shown here is derived from an EMBL/GenBank/DDBJ whole genome shotgun (WGS) entry which is preliminary data.</text>
</comment>
<dbReference type="Gene3D" id="2.60.40.10">
    <property type="entry name" value="Immunoglobulins"/>
    <property type="match status" value="1"/>
</dbReference>
<dbReference type="InterPro" id="IPR026891">
    <property type="entry name" value="Fn3-like"/>
</dbReference>
<dbReference type="Gene3D" id="2.60.120.260">
    <property type="entry name" value="Galactose-binding domain-like"/>
    <property type="match status" value="1"/>
</dbReference>
<dbReference type="Pfam" id="PF01915">
    <property type="entry name" value="Glyco_hydro_3_C"/>
    <property type="match status" value="1"/>
</dbReference>
<organism evidence="12 13">
    <name type="scientific">Aspergillus cavernicola</name>
    <dbReference type="NCBI Taxonomy" id="176166"/>
    <lineage>
        <taxon>Eukaryota</taxon>
        <taxon>Fungi</taxon>
        <taxon>Dikarya</taxon>
        <taxon>Ascomycota</taxon>
        <taxon>Pezizomycotina</taxon>
        <taxon>Eurotiomycetes</taxon>
        <taxon>Eurotiomycetidae</taxon>
        <taxon>Eurotiales</taxon>
        <taxon>Aspergillaceae</taxon>
        <taxon>Aspergillus</taxon>
        <taxon>Aspergillus subgen. Nidulantes</taxon>
    </lineage>
</organism>
<dbReference type="Proteomes" id="UP001610335">
    <property type="component" value="Unassembled WGS sequence"/>
</dbReference>
<dbReference type="GO" id="GO:0016787">
    <property type="term" value="F:hydrolase activity"/>
    <property type="evidence" value="ECO:0007669"/>
    <property type="project" value="UniProtKB-KW"/>
</dbReference>
<dbReference type="InterPro" id="IPR013783">
    <property type="entry name" value="Ig-like_fold"/>
</dbReference>
<evidence type="ECO:0000313" key="13">
    <source>
        <dbReference type="Proteomes" id="UP001610335"/>
    </source>
</evidence>
<accession>A0ABR4I6Q2</accession>
<dbReference type="InterPro" id="IPR036962">
    <property type="entry name" value="Glyco_hydro_3_N_sf"/>
</dbReference>
<dbReference type="EMBL" id="JBFXLS010000052">
    <property type="protein sequence ID" value="KAL2823434.1"/>
    <property type="molecule type" value="Genomic_DNA"/>
</dbReference>
<reference evidence="12 13" key="1">
    <citation type="submission" date="2024-07" db="EMBL/GenBank/DDBJ databases">
        <title>Section-level genome sequencing and comparative genomics of Aspergillus sections Usti and Cavernicolus.</title>
        <authorList>
            <consortium name="Lawrence Berkeley National Laboratory"/>
            <person name="Nybo J.L."/>
            <person name="Vesth T.C."/>
            <person name="Theobald S."/>
            <person name="Frisvad J.C."/>
            <person name="Larsen T.O."/>
            <person name="Kjaerboelling I."/>
            <person name="Rothschild-Mancinelli K."/>
            <person name="Lyhne E.K."/>
            <person name="Kogle M.E."/>
            <person name="Barry K."/>
            <person name="Clum A."/>
            <person name="Na H."/>
            <person name="Ledsgaard L."/>
            <person name="Lin J."/>
            <person name="Lipzen A."/>
            <person name="Kuo A."/>
            <person name="Riley R."/>
            <person name="Mondo S."/>
            <person name="LaButti K."/>
            <person name="Haridas S."/>
            <person name="Pangalinan J."/>
            <person name="Salamov A.A."/>
            <person name="Simmons B.A."/>
            <person name="Magnuson J.K."/>
            <person name="Chen J."/>
            <person name="Drula E."/>
            <person name="Henrissat B."/>
            <person name="Wiebenga A."/>
            <person name="Lubbers R.J."/>
            <person name="Gomes A.C."/>
            <person name="Makela M.R."/>
            <person name="Stajich J."/>
            <person name="Grigoriev I.V."/>
            <person name="Mortensen U.H."/>
            <person name="De vries R.P."/>
            <person name="Baker S.E."/>
            <person name="Andersen M.R."/>
        </authorList>
    </citation>
    <scope>NUCLEOTIDE SEQUENCE [LARGE SCALE GENOMIC DNA]</scope>
    <source>
        <strain evidence="12 13">CBS 600.67</strain>
    </source>
</reference>
<evidence type="ECO:0000256" key="2">
    <source>
        <dbReference type="ARBA" id="ARBA00004987"/>
    </source>
</evidence>
<dbReference type="InterPro" id="IPR002772">
    <property type="entry name" value="Glyco_hydro_3_C"/>
</dbReference>
<evidence type="ECO:0000256" key="8">
    <source>
        <dbReference type="ARBA" id="ARBA00023277"/>
    </source>
</evidence>
<dbReference type="InterPro" id="IPR037524">
    <property type="entry name" value="PA14/GLEYA"/>
</dbReference>
<evidence type="ECO:0000256" key="10">
    <source>
        <dbReference type="ARBA" id="ARBA00023326"/>
    </source>
</evidence>
<evidence type="ECO:0000256" key="1">
    <source>
        <dbReference type="ARBA" id="ARBA00000448"/>
    </source>
</evidence>
<dbReference type="SUPFAM" id="SSF52279">
    <property type="entry name" value="Beta-D-glucan exohydrolase, C-terminal domain"/>
    <property type="match status" value="1"/>
</dbReference>
<dbReference type="SUPFAM" id="SSF51445">
    <property type="entry name" value="(Trans)glycosidases"/>
    <property type="match status" value="1"/>
</dbReference>
<evidence type="ECO:0000256" key="6">
    <source>
        <dbReference type="ARBA" id="ARBA00023001"/>
    </source>
</evidence>
<dbReference type="PROSITE" id="PS51820">
    <property type="entry name" value="PA14"/>
    <property type="match status" value="1"/>
</dbReference>
<dbReference type="InterPro" id="IPR011658">
    <property type="entry name" value="PA14_dom"/>
</dbReference>
<sequence length="747" mass="81619">MSGITTATLLSSLTLEEKLSLIAGESQWRTATIKRLGIPALKVSDGPSGARGEIFRENVPAAFFPSGASLGATWDEFLTFEVGQLLAEEVRCKSKSASVSLAPTMCIHRHPLGGRNFESFSEDPYLTGKLAAAHIRGLQFRGVAATAKHFPMIRKHEADPWCMMTAYNKVNGHHCAASKELLINIARKEWKWDSVFMSDLGGGGTNSTMESINNGLDLEMPGPPIKRSIAALDRPLREGLVDLPQIHESAGRIIRLLEKTGRFSDSSDSPEFCDNQPETRALLFRAATAGIVMLKNEDNALPLDPTENLNRIAVVGPNAERVVAGGGGSSYIKAPYWTSVLDSVKHKFCNTATEIVFTPGAKVIRYLPVCSATRNPDTSSSGAALDWYIGHSLTDEPPATTHTDDLYFMSFGTVPPEINCDTNFSFRLRVILRPLTSGTHSLSLASIVSAELYLDGQLICQQSGRFEEKGSLFFTSGSEEKVLSLNLIAAAQIASNSDVAIVVVGRDKEWETEGQDVLALNLPGEQERLIRQVAAACKRTIVILQTGTPVEMLSWFDDVQLAAVLSGEVDATGRLPVTYPRRIEECPAFCSWPGENDESCYSEGLFVGYRWWDLLGIRPLFPLGVGLSYNTFNISSGSIHPQILLEGSSVVVISNVKDTSVGVSHVPGQETVLVFFSECLPRSLRRPEKQLCGFGKSRPLTPGEEDDVKIEVDFQAFGMFDLKRDMDSANAVSAWRVTVPKEITWIH</sequence>
<dbReference type="Pfam" id="PF00933">
    <property type="entry name" value="Glyco_hydro_3"/>
    <property type="match status" value="1"/>
</dbReference>
<evidence type="ECO:0000313" key="12">
    <source>
        <dbReference type="EMBL" id="KAL2823434.1"/>
    </source>
</evidence>
<keyword evidence="8" id="KW-0119">Carbohydrate metabolism</keyword>
<feature type="domain" description="PA14" evidence="11">
    <location>
        <begin position="378"/>
        <end position="534"/>
    </location>
</feature>
<keyword evidence="10" id="KW-0624">Polysaccharide degradation</keyword>
<dbReference type="InterPro" id="IPR017853">
    <property type="entry name" value="GH"/>
</dbReference>
<keyword evidence="9" id="KW-0326">Glycosidase</keyword>
<protein>
    <recommendedName>
        <fullName evidence="4">beta-glucosidase</fullName>
        <ecNumber evidence="4">3.2.1.21</ecNumber>
    </recommendedName>
</protein>
<evidence type="ECO:0000256" key="9">
    <source>
        <dbReference type="ARBA" id="ARBA00023295"/>
    </source>
</evidence>
<name>A0ABR4I6Q2_9EURO</name>
<dbReference type="InterPro" id="IPR036881">
    <property type="entry name" value="Glyco_hydro_3_C_sf"/>
</dbReference>
<dbReference type="Pfam" id="PF07691">
    <property type="entry name" value="PA14"/>
    <property type="match status" value="1"/>
</dbReference>
<comment type="catalytic activity">
    <reaction evidence="1">
        <text>Hydrolysis of terminal, non-reducing beta-D-glucosyl residues with release of beta-D-glucose.</text>
        <dbReference type="EC" id="3.2.1.21"/>
    </reaction>
</comment>
<evidence type="ECO:0000256" key="3">
    <source>
        <dbReference type="ARBA" id="ARBA00005336"/>
    </source>
</evidence>
<keyword evidence="7" id="KW-0325">Glycoprotein</keyword>
<dbReference type="Gene3D" id="3.40.50.1700">
    <property type="entry name" value="Glycoside hydrolase family 3 C-terminal domain"/>
    <property type="match status" value="1"/>
</dbReference>
<evidence type="ECO:0000256" key="7">
    <source>
        <dbReference type="ARBA" id="ARBA00023180"/>
    </source>
</evidence>
<evidence type="ECO:0000259" key="11">
    <source>
        <dbReference type="PROSITE" id="PS51820"/>
    </source>
</evidence>
<dbReference type="InterPro" id="IPR050288">
    <property type="entry name" value="Cellulose_deg_GH3"/>
</dbReference>
<dbReference type="Pfam" id="PF14310">
    <property type="entry name" value="Fn3-like"/>
    <property type="match status" value="1"/>
</dbReference>
<dbReference type="SUPFAM" id="SSF56988">
    <property type="entry name" value="Anthrax protective antigen"/>
    <property type="match status" value="1"/>
</dbReference>
<dbReference type="Gene3D" id="3.20.20.300">
    <property type="entry name" value="Glycoside hydrolase, family 3, N-terminal domain"/>
    <property type="match status" value="2"/>
</dbReference>